<proteinExistence type="predicted"/>
<feature type="transmembrane region" description="Helical" evidence="1">
    <location>
        <begin position="64"/>
        <end position="87"/>
    </location>
</feature>
<dbReference type="AlphaFoldDB" id="A0A975IVE7"/>
<reference evidence="2" key="1">
    <citation type="submission" date="2021-04" db="EMBL/GenBank/DDBJ databases">
        <title>The complete genome sequence of Caulobacter sp. S6.</title>
        <authorList>
            <person name="Tang Y."/>
            <person name="Ouyang W."/>
            <person name="Liu Q."/>
            <person name="Huang B."/>
            <person name="Guo Z."/>
            <person name="Lei P."/>
        </authorList>
    </citation>
    <scope>NUCLEOTIDE SEQUENCE</scope>
    <source>
        <strain evidence="2">S6</strain>
    </source>
</reference>
<keyword evidence="1" id="KW-0812">Transmembrane</keyword>
<name>A0A975IVE7_9CAUL</name>
<organism evidence="2 3">
    <name type="scientific">Phenylobacterium montanum</name>
    <dbReference type="NCBI Taxonomy" id="2823693"/>
    <lineage>
        <taxon>Bacteria</taxon>
        <taxon>Pseudomonadati</taxon>
        <taxon>Pseudomonadota</taxon>
        <taxon>Alphaproteobacteria</taxon>
        <taxon>Caulobacterales</taxon>
        <taxon>Caulobacteraceae</taxon>
        <taxon>Phenylobacterium</taxon>
    </lineage>
</organism>
<dbReference type="RefSeq" id="WP_211937293.1">
    <property type="nucleotide sequence ID" value="NZ_CP073078.1"/>
</dbReference>
<sequence length="90" mass="9972">MALVIADVALGAYFLSGFALLIWSLAIRRKTLNKSALPHPLAFIGPSSWAYAFSGRHRGADDRVLSILVIFWRWAILLLPLGIVAFFRSS</sequence>
<keyword evidence="1" id="KW-0472">Membrane</keyword>
<dbReference type="Proteomes" id="UP000676409">
    <property type="component" value="Chromosome"/>
</dbReference>
<dbReference type="KEGG" id="caul:KCG34_19640"/>
<protein>
    <submittedName>
        <fullName evidence="2">Uncharacterized protein</fullName>
    </submittedName>
</protein>
<keyword evidence="1" id="KW-1133">Transmembrane helix</keyword>
<accession>A0A975IVE7</accession>
<dbReference type="EMBL" id="CP073078">
    <property type="protein sequence ID" value="QUD87241.1"/>
    <property type="molecule type" value="Genomic_DNA"/>
</dbReference>
<keyword evidence="3" id="KW-1185">Reference proteome</keyword>
<evidence type="ECO:0000313" key="3">
    <source>
        <dbReference type="Proteomes" id="UP000676409"/>
    </source>
</evidence>
<feature type="transmembrane region" description="Helical" evidence="1">
    <location>
        <begin position="6"/>
        <end position="27"/>
    </location>
</feature>
<gene>
    <name evidence="2" type="ORF">KCG34_19640</name>
</gene>
<evidence type="ECO:0000313" key="2">
    <source>
        <dbReference type="EMBL" id="QUD87241.1"/>
    </source>
</evidence>
<evidence type="ECO:0000256" key="1">
    <source>
        <dbReference type="SAM" id="Phobius"/>
    </source>
</evidence>